<dbReference type="OrthoDB" id="142218at2"/>
<keyword evidence="3" id="KW-0238">DNA-binding</keyword>
<dbReference type="InterPro" id="IPR042070">
    <property type="entry name" value="PucR_C-HTH_sf"/>
</dbReference>
<dbReference type="InterPro" id="IPR025736">
    <property type="entry name" value="PucR_C-HTH_dom"/>
</dbReference>
<gene>
    <name evidence="3" type="ORF">SAMN02910432_01518</name>
</gene>
<name>A0A1I2S584_9LACO</name>
<reference evidence="4" key="1">
    <citation type="submission" date="2016-10" db="EMBL/GenBank/DDBJ databases">
        <authorList>
            <person name="Varghese N."/>
            <person name="Submissions S."/>
        </authorList>
    </citation>
    <scope>NUCLEOTIDE SEQUENCE [LARGE SCALE GENOMIC DNA]</scope>
    <source>
        <strain evidence="4">DSM 20403</strain>
    </source>
</reference>
<evidence type="ECO:0000313" key="3">
    <source>
        <dbReference type="EMBL" id="SFG47483.1"/>
    </source>
</evidence>
<dbReference type="PANTHER" id="PTHR33744">
    <property type="entry name" value="CARBOHYDRATE DIACID REGULATOR"/>
    <property type="match status" value="1"/>
</dbReference>
<dbReference type="Pfam" id="PF13556">
    <property type="entry name" value="HTH_30"/>
    <property type="match status" value="1"/>
</dbReference>
<feature type="domain" description="Purine catabolism PurC-like" evidence="1">
    <location>
        <begin position="20"/>
        <end position="151"/>
    </location>
</feature>
<dbReference type="GO" id="GO:0003677">
    <property type="term" value="F:DNA binding"/>
    <property type="evidence" value="ECO:0007669"/>
    <property type="project" value="UniProtKB-KW"/>
</dbReference>
<dbReference type="InterPro" id="IPR012914">
    <property type="entry name" value="PucR_dom"/>
</dbReference>
<dbReference type="InterPro" id="IPR051448">
    <property type="entry name" value="CdaR-like_regulators"/>
</dbReference>
<dbReference type="EMBL" id="FOPI01000025">
    <property type="protein sequence ID" value="SFG47483.1"/>
    <property type="molecule type" value="Genomic_DNA"/>
</dbReference>
<accession>A0A1I2S584</accession>
<dbReference type="RefSeq" id="WP_143454986.1">
    <property type="nucleotide sequence ID" value="NZ_BCVU01000074.1"/>
</dbReference>
<dbReference type="AlphaFoldDB" id="A0A1I2S584"/>
<dbReference type="Proteomes" id="UP000182635">
    <property type="component" value="Unassembled WGS sequence"/>
</dbReference>
<dbReference type="Gene3D" id="1.10.10.2840">
    <property type="entry name" value="PucR C-terminal helix-turn-helix domain"/>
    <property type="match status" value="1"/>
</dbReference>
<feature type="domain" description="PucR C-terminal helix-turn-helix" evidence="2">
    <location>
        <begin position="465"/>
        <end position="523"/>
    </location>
</feature>
<dbReference type="Pfam" id="PF07905">
    <property type="entry name" value="PucR"/>
    <property type="match status" value="1"/>
</dbReference>
<evidence type="ECO:0000259" key="1">
    <source>
        <dbReference type="Pfam" id="PF07905"/>
    </source>
</evidence>
<evidence type="ECO:0000259" key="2">
    <source>
        <dbReference type="Pfam" id="PF13556"/>
    </source>
</evidence>
<protein>
    <submittedName>
        <fullName evidence="3">DNA-binding transcriptional regulator, PucR family</fullName>
    </submittedName>
</protein>
<proteinExistence type="predicted"/>
<sequence>MSNMYNAKLGVDCLGVKLEELMKLPSLQGATVVAGKRALEREVMSLSFLEACDMSQVRRNILNPDEYFLGELDITSLYTIKDDPEKQCELIKGMHDLGAVGIIVYYVGVFVPRLDDSFLQTANEINFAIIQMPVNNTNIRFNEAVTEISQMLFEYRNSEFEPLIMWKLSEVPKWSQTIETALKMLADALNSNVVITNGRNEIEYSARWPRNSELNLAESINGTEKICGGSIFSVELGEKNNNEWAEDRYDLWLVKERGQLTDNQLQQAKDVVENVLDIWGTSSLNVTYYSLIWGILNNESDRSQRVASRFGIDIKKINVMWIVSINSIGVFKEVIDNLDEYLKECYEEVVIDHIDDHIVVMCGGYKRDKAENNVFNEWLDGDFVKKQIETVVYCPNMNELADFGRSYRLVIMHRLALRKVFPNLRFFSLIKCEYVVKIARGLEDNSDTYSDLLGFLKPVKENEELMHTLCTYLLDAQRDLQKTSELLFVHRNTVRYRLKRISEILGCNLLSYDECFACYLACIAYRLIN</sequence>
<dbReference type="PANTHER" id="PTHR33744:SF16">
    <property type="entry name" value="CARBOHYDRATE DIACID REGULATOR"/>
    <property type="match status" value="1"/>
</dbReference>
<evidence type="ECO:0000313" key="4">
    <source>
        <dbReference type="Proteomes" id="UP000182635"/>
    </source>
</evidence>
<organism evidence="3 4">
    <name type="scientific">Ligilactobacillus ruminis DSM 20403 = NBRC 102161</name>
    <dbReference type="NCBI Taxonomy" id="1423798"/>
    <lineage>
        <taxon>Bacteria</taxon>
        <taxon>Bacillati</taxon>
        <taxon>Bacillota</taxon>
        <taxon>Bacilli</taxon>
        <taxon>Lactobacillales</taxon>
        <taxon>Lactobacillaceae</taxon>
        <taxon>Ligilactobacillus</taxon>
    </lineage>
</organism>